<name>K4BZU6_SOLLC</name>
<dbReference type="HOGENOM" id="CLU_3421715_0_0_1"/>
<reference evidence="1" key="2">
    <citation type="submission" date="2015-06" db="UniProtKB">
        <authorList>
            <consortium name="EnsemblPlants"/>
        </authorList>
    </citation>
    <scope>IDENTIFICATION</scope>
    <source>
        <strain evidence="1">cv. Heinz 1706</strain>
    </source>
</reference>
<dbReference type="Proteomes" id="UP000004994">
    <property type="component" value="Chromosome 5"/>
</dbReference>
<dbReference type="InParanoid" id="K4BZU6"/>
<keyword evidence="2" id="KW-1185">Reference proteome</keyword>
<dbReference type="PaxDb" id="4081-Solyc05g025580.1.1"/>
<dbReference type="Gramene" id="Solyc05g025580.1.1">
    <property type="protein sequence ID" value="Solyc05g025580.1.1"/>
    <property type="gene ID" value="Solyc05g025580.1"/>
</dbReference>
<sequence length="24" mass="2769">MGGRLVACMARARHMRGARVQWRV</sequence>
<evidence type="ECO:0000313" key="1">
    <source>
        <dbReference type="EnsemblPlants" id="Solyc05g025580.1.1"/>
    </source>
</evidence>
<dbReference type="EnsemblPlants" id="Solyc05g025580.1.1">
    <property type="protein sequence ID" value="Solyc05g025580.1.1"/>
    <property type="gene ID" value="Solyc05g025580.1"/>
</dbReference>
<dbReference type="AlphaFoldDB" id="K4BZU6"/>
<proteinExistence type="predicted"/>
<protein>
    <submittedName>
        <fullName evidence="1">Uncharacterized protein</fullName>
    </submittedName>
</protein>
<accession>K4BZU6</accession>
<reference evidence="1" key="1">
    <citation type="journal article" date="2012" name="Nature">
        <title>The tomato genome sequence provides insights into fleshy fruit evolution.</title>
        <authorList>
            <consortium name="Tomato Genome Consortium"/>
        </authorList>
    </citation>
    <scope>NUCLEOTIDE SEQUENCE [LARGE SCALE GENOMIC DNA]</scope>
    <source>
        <strain evidence="1">cv. Heinz 1706</strain>
    </source>
</reference>
<organism evidence="1">
    <name type="scientific">Solanum lycopersicum</name>
    <name type="common">Tomato</name>
    <name type="synonym">Lycopersicon esculentum</name>
    <dbReference type="NCBI Taxonomy" id="4081"/>
    <lineage>
        <taxon>Eukaryota</taxon>
        <taxon>Viridiplantae</taxon>
        <taxon>Streptophyta</taxon>
        <taxon>Embryophyta</taxon>
        <taxon>Tracheophyta</taxon>
        <taxon>Spermatophyta</taxon>
        <taxon>Magnoliopsida</taxon>
        <taxon>eudicotyledons</taxon>
        <taxon>Gunneridae</taxon>
        <taxon>Pentapetalae</taxon>
        <taxon>asterids</taxon>
        <taxon>lamiids</taxon>
        <taxon>Solanales</taxon>
        <taxon>Solanaceae</taxon>
        <taxon>Solanoideae</taxon>
        <taxon>Solaneae</taxon>
        <taxon>Solanum</taxon>
        <taxon>Solanum subgen. Lycopersicon</taxon>
    </lineage>
</organism>
<evidence type="ECO:0000313" key="2">
    <source>
        <dbReference type="Proteomes" id="UP000004994"/>
    </source>
</evidence>